<evidence type="ECO:0000256" key="11">
    <source>
        <dbReference type="ARBA" id="ARBA00032707"/>
    </source>
</evidence>
<evidence type="ECO:0000256" key="5">
    <source>
        <dbReference type="ARBA" id="ARBA00022475"/>
    </source>
</evidence>
<dbReference type="InterPro" id="IPR003824">
    <property type="entry name" value="UppP"/>
</dbReference>
<feature type="transmembrane region" description="Helical" evidence="14">
    <location>
        <begin position="7"/>
        <end position="34"/>
    </location>
</feature>
<gene>
    <name evidence="14" type="primary">uppP</name>
    <name evidence="15" type="ORF">AVDCRST_MAG87-1548</name>
</gene>
<keyword evidence="14" id="KW-0573">Peptidoglycan synthesis</keyword>
<protein>
    <recommendedName>
        <fullName evidence="4 14">Undecaprenyl-diphosphatase</fullName>
        <ecNumber evidence="3 14">3.6.1.27</ecNumber>
    </recommendedName>
    <alternativeName>
        <fullName evidence="12 14">Bacitracin resistance protein</fullName>
    </alternativeName>
    <alternativeName>
        <fullName evidence="11 14">Undecaprenyl pyrophosphate phosphatase</fullName>
    </alternativeName>
</protein>
<evidence type="ECO:0000256" key="13">
    <source>
        <dbReference type="ARBA" id="ARBA00047594"/>
    </source>
</evidence>
<keyword evidence="10 14" id="KW-0046">Antibiotic resistance</keyword>
<dbReference type="GO" id="GO:0008360">
    <property type="term" value="P:regulation of cell shape"/>
    <property type="evidence" value="ECO:0007669"/>
    <property type="project" value="UniProtKB-KW"/>
</dbReference>
<keyword evidence="7 14" id="KW-0378">Hydrolase</keyword>
<feature type="transmembrane region" description="Helical" evidence="14">
    <location>
        <begin position="269"/>
        <end position="288"/>
    </location>
</feature>
<dbReference type="GO" id="GO:0046677">
    <property type="term" value="P:response to antibiotic"/>
    <property type="evidence" value="ECO:0007669"/>
    <property type="project" value="UniProtKB-UniRule"/>
</dbReference>
<sequence length="289" mass="30836">MEIWQAIVLGIVQGMTEFLPVSSSAHLIIFPWLFNWEASSLSFETSLHLGTMTAVVVYFRAEIVKMVRAIPVALADPIGLLTGRAGAAMEAEQAADARLGLLIVIATLPGVILGVLFEDTVNELFHTEENSSRAIATIAFMLIVVGIVLYVAERVSTRTRTIPGLRWLDALIIGCAQAVALIPGTSRSGATITAGLFRGLTRADAARFSFLAGMPIILGAALKGLADAIAEGMSGREVALFVSGAVSAAIVGFLTIWGLLRFLQRRGTVVFVIYRILFGVLLLVLLAVR</sequence>
<evidence type="ECO:0000256" key="6">
    <source>
        <dbReference type="ARBA" id="ARBA00022692"/>
    </source>
</evidence>
<evidence type="ECO:0000256" key="2">
    <source>
        <dbReference type="ARBA" id="ARBA00010621"/>
    </source>
</evidence>
<dbReference type="PANTHER" id="PTHR30622">
    <property type="entry name" value="UNDECAPRENYL-DIPHOSPHATASE"/>
    <property type="match status" value="1"/>
</dbReference>
<evidence type="ECO:0000256" key="8">
    <source>
        <dbReference type="ARBA" id="ARBA00022989"/>
    </source>
</evidence>
<dbReference type="GO" id="GO:0050380">
    <property type="term" value="F:undecaprenyl-diphosphatase activity"/>
    <property type="evidence" value="ECO:0007669"/>
    <property type="project" value="UniProtKB-UniRule"/>
</dbReference>
<feature type="transmembrane region" description="Helical" evidence="14">
    <location>
        <begin position="99"/>
        <end position="117"/>
    </location>
</feature>
<comment type="catalytic activity">
    <reaction evidence="13 14">
        <text>di-trans,octa-cis-undecaprenyl diphosphate + H2O = di-trans,octa-cis-undecaprenyl phosphate + phosphate + H(+)</text>
        <dbReference type="Rhea" id="RHEA:28094"/>
        <dbReference type="ChEBI" id="CHEBI:15377"/>
        <dbReference type="ChEBI" id="CHEBI:15378"/>
        <dbReference type="ChEBI" id="CHEBI:43474"/>
        <dbReference type="ChEBI" id="CHEBI:58405"/>
        <dbReference type="ChEBI" id="CHEBI:60392"/>
        <dbReference type="EC" id="3.6.1.27"/>
    </reaction>
</comment>
<comment type="similarity">
    <text evidence="2 14">Belongs to the UppP family.</text>
</comment>
<keyword evidence="6 14" id="KW-0812">Transmembrane</keyword>
<evidence type="ECO:0000313" key="15">
    <source>
        <dbReference type="EMBL" id="CAA9560558.1"/>
    </source>
</evidence>
<dbReference type="GO" id="GO:0005886">
    <property type="term" value="C:plasma membrane"/>
    <property type="evidence" value="ECO:0007669"/>
    <property type="project" value="UniProtKB-SubCell"/>
</dbReference>
<organism evidence="15">
    <name type="scientific">uncultured Thermomicrobiales bacterium</name>
    <dbReference type="NCBI Taxonomy" id="1645740"/>
    <lineage>
        <taxon>Bacteria</taxon>
        <taxon>Pseudomonadati</taxon>
        <taxon>Thermomicrobiota</taxon>
        <taxon>Thermomicrobia</taxon>
        <taxon>Thermomicrobiales</taxon>
        <taxon>environmental samples</taxon>
    </lineage>
</organism>
<comment type="miscellaneous">
    <text evidence="14">Bacitracin is thought to be involved in the inhibition of peptidoglycan synthesis by sequestering undecaprenyl diphosphate, thereby reducing the pool of lipid carrier available.</text>
</comment>
<keyword evidence="9 14" id="KW-0472">Membrane</keyword>
<keyword evidence="14" id="KW-0133">Cell shape</keyword>
<evidence type="ECO:0000256" key="7">
    <source>
        <dbReference type="ARBA" id="ARBA00022801"/>
    </source>
</evidence>
<comment type="function">
    <text evidence="14">Catalyzes the dephosphorylation of undecaprenyl diphosphate (UPP). Confers resistance to bacitracin.</text>
</comment>
<evidence type="ECO:0000256" key="14">
    <source>
        <dbReference type="HAMAP-Rule" id="MF_01006"/>
    </source>
</evidence>
<dbReference type="AlphaFoldDB" id="A0A6J4UU59"/>
<keyword evidence="14" id="KW-0961">Cell wall biogenesis/degradation</keyword>
<keyword evidence="8 14" id="KW-1133">Transmembrane helix</keyword>
<keyword evidence="5 14" id="KW-1003">Cell membrane</keyword>
<proteinExistence type="inferred from homology"/>
<dbReference type="NCBIfam" id="TIGR00753">
    <property type="entry name" value="undec_PP_bacA"/>
    <property type="match status" value="1"/>
</dbReference>
<dbReference type="GO" id="GO:0071555">
    <property type="term" value="P:cell wall organization"/>
    <property type="evidence" value="ECO:0007669"/>
    <property type="project" value="UniProtKB-KW"/>
</dbReference>
<accession>A0A6J4UU59</accession>
<evidence type="ECO:0000256" key="4">
    <source>
        <dbReference type="ARBA" id="ARBA00021581"/>
    </source>
</evidence>
<name>A0A6J4UU59_9BACT</name>
<evidence type="ECO:0000256" key="9">
    <source>
        <dbReference type="ARBA" id="ARBA00023136"/>
    </source>
</evidence>
<dbReference type="PANTHER" id="PTHR30622:SF4">
    <property type="entry name" value="UNDECAPRENYL-DIPHOSPHATASE"/>
    <property type="match status" value="1"/>
</dbReference>
<feature type="transmembrane region" description="Helical" evidence="14">
    <location>
        <begin position="40"/>
        <end position="59"/>
    </location>
</feature>
<evidence type="ECO:0000256" key="1">
    <source>
        <dbReference type="ARBA" id="ARBA00004651"/>
    </source>
</evidence>
<reference evidence="15" key="1">
    <citation type="submission" date="2020-02" db="EMBL/GenBank/DDBJ databases">
        <authorList>
            <person name="Meier V. D."/>
        </authorList>
    </citation>
    <scope>NUCLEOTIDE SEQUENCE</scope>
    <source>
        <strain evidence="15">AVDCRST_MAG87</strain>
    </source>
</reference>
<dbReference type="Pfam" id="PF02673">
    <property type="entry name" value="BacA"/>
    <property type="match status" value="1"/>
</dbReference>
<dbReference type="GO" id="GO:0009252">
    <property type="term" value="P:peptidoglycan biosynthetic process"/>
    <property type="evidence" value="ECO:0007669"/>
    <property type="project" value="UniProtKB-KW"/>
</dbReference>
<evidence type="ECO:0000256" key="10">
    <source>
        <dbReference type="ARBA" id="ARBA00023251"/>
    </source>
</evidence>
<comment type="subcellular location">
    <subcellularLocation>
        <location evidence="1 14">Cell membrane</location>
        <topology evidence="1 14">Multi-pass membrane protein</topology>
    </subcellularLocation>
</comment>
<feature type="transmembrane region" description="Helical" evidence="14">
    <location>
        <begin position="132"/>
        <end position="152"/>
    </location>
</feature>
<feature type="transmembrane region" description="Helical" evidence="14">
    <location>
        <begin position="205"/>
        <end position="226"/>
    </location>
</feature>
<feature type="transmembrane region" description="Helical" evidence="14">
    <location>
        <begin position="238"/>
        <end position="263"/>
    </location>
</feature>
<evidence type="ECO:0000256" key="12">
    <source>
        <dbReference type="ARBA" id="ARBA00032932"/>
    </source>
</evidence>
<evidence type="ECO:0000256" key="3">
    <source>
        <dbReference type="ARBA" id="ARBA00012374"/>
    </source>
</evidence>
<dbReference type="EMBL" id="CADCWJ010000344">
    <property type="protein sequence ID" value="CAA9560558.1"/>
    <property type="molecule type" value="Genomic_DNA"/>
</dbReference>
<dbReference type="HAMAP" id="MF_01006">
    <property type="entry name" value="Undec_diphosphatase"/>
    <property type="match status" value="1"/>
</dbReference>
<dbReference type="EC" id="3.6.1.27" evidence="3 14"/>